<evidence type="ECO:0000256" key="6">
    <source>
        <dbReference type="ARBA" id="ARBA00023004"/>
    </source>
</evidence>
<organism evidence="13">
    <name type="scientific">Bifidobacterium fermentum</name>
    <dbReference type="NCBI Taxonomy" id="3059035"/>
    <lineage>
        <taxon>Bacteria</taxon>
        <taxon>Bacillati</taxon>
        <taxon>Actinomycetota</taxon>
        <taxon>Actinomycetes</taxon>
        <taxon>Bifidobacteriales</taxon>
        <taxon>Bifidobacteriaceae</taxon>
        <taxon>Bifidobacterium</taxon>
    </lineage>
</organism>
<feature type="domain" description="ABC transporter" evidence="10">
    <location>
        <begin position="30"/>
        <end position="260"/>
    </location>
</feature>
<dbReference type="InterPro" id="IPR003439">
    <property type="entry name" value="ABC_transporter-like_ATP-bd"/>
</dbReference>
<keyword evidence="2" id="KW-1003">Cell membrane</keyword>
<keyword evidence="1" id="KW-0813">Transport</keyword>
<evidence type="ECO:0000256" key="3">
    <source>
        <dbReference type="ARBA" id="ARBA00022496"/>
    </source>
</evidence>
<protein>
    <submittedName>
        <fullName evidence="13">ABC transporter ATP-binding protein</fullName>
    </submittedName>
</protein>
<reference evidence="13" key="1">
    <citation type="submission" date="2023-07" db="EMBL/GenBank/DDBJ databases">
        <title>Bifidobacterium aquikefiriaerophilum sp. nov. and Bifidobacterium eccum sp. nov., isolated from water kefir.</title>
        <authorList>
            <person name="Breselge S."/>
            <person name="Bellassi P."/>
            <person name="Barcenilla C."/>
            <person name="Alvarez-Ordonez A."/>
            <person name="Morelli L."/>
            <person name="Cotter P.D."/>
        </authorList>
    </citation>
    <scope>NUCLEOTIDE SEQUENCE</scope>
    <source>
        <strain evidence="13">WK012_4_13</strain>
        <strain evidence="12">WK013_4_14</strain>
        <strain evidence="11">WK048_4_13</strain>
    </source>
</reference>
<evidence type="ECO:0000313" key="13">
    <source>
        <dbReference type="EMBL" id="XDS50296.1"/>
    </source>
</evidence>
<dbReference type="InterPro" id="IPR003593">
    <property type="entry name" value="AAA+_ATPase"/>
</dbReference>
<dbReference type="SUPFAM" id="SSF52540">
    <property type="entry name" value="P-loop containing nucleoside triphosphate hydrolases"/>
    <property type="match status" value="1"/>
</dbReference>
<dbReference type="KEGG" id="bfk:QN062_07840"/>
<dbReference type="EMBL" id="CP129675">
    <property type="protein sequence ID" value="XDS46147.1"/>
    <property type="molecule type" value="Genomic_DNA"/>
</dbReference>
<gene>
    <name evidence="13" type="ORF">QN062_07840</name>
    <name evidence="12" type="ORF">QN216_02035</name>
    <name evidence="11" type="ORF">QN217_08415</name>
</gene>
<dbReference type="PANTHER" id="PTHR42781:SF4">
    <property type="entry name" value="SPERMIDINE_PUTRESCINE IMPORT ATP-BINDING PROTEIN POTA"/>
    <property type="match status" value="1"/>
</dbReference>
<dbReference type="InterPro" id="IPR015853">
    <property type="entry name" value="ABC_transpr_FbpC"/>
</dbReference>
<evidence type="ECO:0000256" key="1">
    <source>
        <dbReference type="ARBA" id="ARBA00022448"/>
    </source>
</evidence>
<dbReference type="InterPro" id="IPR017871">
    <property type="entry name" value="ABC_transporter-like_CS"/>
</dbReference>
<evidence type="ECO:0000313" key="12">
    <source>
        <dbReference type="EMBL" id="XDS49072.1"/>
    </source>
</evidence>
<keyword evidence="3" id="KW-0410">Iron transport</keyword>
<evidence type="ECO:0000256" key="8">
    <source>
        <dbReference type="ARBA" id="ARBA00023136"/>
    </source>
</evidence>
<evidence type="ECO:0000259" key="10">
    <source>
        <dbReference type="PROSITE" id="PS50893"/>
    </source>
</evidence>
<keyword evidence="8" id="KW-0472">Membrane</keyword>
<sequence length="366" mass="40920">MSMHNITPREGRVTNHATEGQHLDSNSDGLYLQGLHKSFGGRQVITDVTLKVEPGELVSLLGPSGCGKTTTLRMIAGFLHPDAGKVWMGSRDVTEYGAERRPSAMVFQNYALWPQMSVERNISFPLRVAKVPKAQIAQRVDAVLELVNLTQRRRARPGKMSGGEQQRASLARALVREPSILLLDEPLSNLDAKLRERVREDIREIQQRLNITTIMVTHDQQEAMAISDRIAVMHDGRLEQVCAPEDLYMRPETENIARFIGTMSDFDGAFGPSEPKEHWLVRPEDIRYASEGSELGSTSLPVCDAKVVRTIPHGRYEEVIFDAFDGTSITGLRQLDQPTIALGAQVHLSATRIYHYKDNALLEVMQ</sequence>
<dbReference type="PROSITE" id="PS00211">
    <property type="entry name" value="ABC_TRANSPORTER_1"/>
    <property type="match status" value="1"/>
</dbReference>
<dbReference type="RefSeq" id="WP_369341268.1">
    <property type="nucleotide sequence ID" value="NZ_CP129675.1"/>
</dbReference>
<dbReference type="InterPro" id="IPR027417">
    <property type="entry name" value="P-loop_NTPase"/>
</dbReference>
<dbReference type="InterPro" id="IPR050093">
    <property type="entry name" value="ABC_SmlMolc_Importer"/>
</dbReference>
<dbReference type="EMBL" id="CP129683">
    <property type="protein sequence ID" value="XDS50296.1"/>
    <property type="molecule type" value="Genomic_DNA"/>
</dbReference>
<dbReference type="GO" id="GO:0043190">
    <property type="term" value="C:ATP-binding cassette (ABC) transporter complex"/>
    <property type="evidence" value="ECO:0007669"/>
    <property type="project" value="UniProtKB-ARBA"/>
</dbReference>
<evidence type="ECO:0000256" key="9">
    <source>
        <dbReference type="SAM" id="MobiDB-lite"/>
    </source>
</evidence>
<dbReference type="GO" id="GO:0015408">
    <property type="term" value="F:ABC-type ferric iron transporter activity"/>
    <property type="evidence" value="ECO:0007669"/>
    <property type="project" value="InterPro"/>
</dbReference>
<dbReference type="GO" id="GO:0016887">
    <property type="term" value="F:ATP hydrolysis activity"/>
    <property type="evidence" value="ECO:0007669"/>
    <property type="project" value="InterPro"/>
</dbReference>
<name>A0AB39UN58_9BIFI</name>
<evidence type="ECO:0000256" key="2">
    <source>
        <dbReference type="ARBA" id="ARBA00022475"/>
    </source>
</evidence>
<dbReference type="PROSITE" id="PS50893">
    <property type="entry name" value="ABC_TRANSPORTER_2"/>
    <property type="match status" value="1"/>
</dbReference>
<dbReference type="GO" id="GO:0005524">
    <property type="term" value="F:ATP binding"/>
    <property type="evidence" value="ECO:0007669"/>
    <property type="project" value="UniProtKB-KW"/>
</dbReference>
<dbReference type="FunFam" id="3.40.50.300:FF:000042">
    <property type="entry name" value="Maltose/maltodextrin ABC transporter, ATP-binding protein"/>
    <property type="match status" value="1"/>
</dbReference>
<keyword evidence="6" id="KW-0408">Iron</keyword>
<accession>A0AB39UN58</accession>
<dbReference type="SMART" id="SM00382">
    <property type="entry name" value="AAA"/>
    <property type="match status" value="1"/>
</dbReference>
<keyword evidence="5 13" id="KW-0067">ATP-binding</keyword>
<evidence type="ECO:0000313" key="11">
    <source>
        <dbReference type="EMBL" id="XDS46147.1"/>
    </source>
</evidence>
<evidence type="ECO:0000256" key="4">
    <source>
        <dbReference type="ARBA" id="ARBA00022741"/>
    </source>
</evidence>
<dbReference type="AlphaFoldDB" id="A0AB39UN58"/>
<dbReference type="EMBL" id="CP129682">
    <property type="protein sequence ID" value="XDS49072.1"/>
    <property type="molecule type" value="Genomic_DNA"/>
</dbReference>
<feature type="region of interest" description="Disordered" evidence="9">
    <location>
        <begin position="1"/>
        <end position="22"/>
    </location>
</feature>
<dbReference type="PANTHER" id="PTHR42781">
    <property type="entry name" value="SPERMIDINE/PUTRESCINE IMPORT ATP-BINDING PROTEIN POTA"/>
    <property type="match status" value="1"/>
</dbReference>
<dbReference type="Gene3D" id="3.40.50.300">
    <property type="entry name" value="P-loop containing nucleotide triphosphate hydrolases"/>
    <property type="match status" value="1"/>
</dbReference>
<evidence type="ECO:0000256" key="7">
    <source>
        <dbReference type="ARBA" id="ARBA00023065"/>
    </source>
</evidence>
<proteinExistence type="predicted"/>
<evidence type="ECO:0000256" key="5">
    <source>
        <dbReference type="ARBA" id="ARBA00022840"/>
    </source>
</evidence>
<keyword evidence="4" id="KW-0547">Nucleotide-binding</keyword>
<keyword evidence="7" id="KW-0406">Ion transport</keyword>
<dbReference type="CDD" id="cd03259">
    <property type="entry name" value="ABC_Carb_Solutes_like"/>
    <property type="match status" value="1"/>
</dbReference>
<dbReference type="Pfam" id="PF00005">
    <property type="entry name" value="ABC_tran"/>
    <property type="match status" value="1"/>
</dbReference>